<evidence type="ECO:0000256" key="5">
    <source>
        <dbReference type="RuleBase" id="RU362125"/>
    </source>
</evidence>
<dbReference type="InterPro" id="IPR046373">
    <property type="entry name" value="Acyl-CoA_Oxase/DH_mid-dom_sf"/>
</dbReference>
<dbReference type="GO" id="GO:0016627">
    <property type="term" value="F:oxidoreductase activity, acting on the CH-CH group of donors"/>
    <property type="evidence" value="ECO:0007669"/>
    <property type="project" value="InterPro"/>
</dbReference>
<dbReference type="InterPro" id="IPR009100">
    <property type="entry name" value="AcylCoA_DH/oxidase_NM_dom_sf"/>
</dbReference>
<dbReference type="Pfam" id="PF00441">
    <property type="entry name" value="Acyl-CoA_dh_1"/>
    <property type="match status" value="1"/>
</dbReference>
<comment type="similarity">
    <text evidence="2 5">Belongs to the acyl-CoA dehydrogenase family.</text>
</comment>
<dbReference type="InterPro" id="IPR036250">
    <property type="entry name" value="AcylCo_DH-like_C"/>
</dbReference>
<organism evidence="9 10">
    <name type="scientific">Actinomadura montaniterrae</name>
    <dbReference type="NCBI Taxonomy" id="1803903"/>
    <lineage>
        <taxon>Bacteria</taxon>
        <taxon>Bacillati</taxon>
        <taxon>Actinomycetota</taxon>
        <taxon>Actinomycetes</taxon>
        <taxon>Streptosporangiales</taxon>
        <taxon>Thermomonosporaceae</taxon>
        <taxon>Actinomadura</taxon>
    </lineage>
</organism>
<accession>A0A6L3VIK3</accession>
<dbReference type="EMBL" id="WBMR01000147">
    <property type="protein sequence ID" value="KAB2370617.1"/>
    <property type="molecule type" value="Genomic_DNA"/>
</dbReference>
<sequence>MSSYDYARAIQDVIEESAGPRAADVDRGGAFPRANIDALADAGLLGLVSAEDAGGRGAGLGAAAHVVERLAGACGSTAMVLLMHYAATALIEAHGPKDVREAIAGDAHLSTLAFSEAGSRSHFWAPLGTAAPAADGRVLLDADKSWVTSAGEADSYVWSSRPLAADGPMTLWLVPRDRERLSVRGPFDGLGLRGNASSPVSADGVLVDREAMLGPDGEGLDLALGTALPHFLVLSAAFSLGLMEALTAKAAEHLTRTRLEHLGQTLADQPTQRARFAELRIRTDQVRAFLRDALAALAEGRADATLRVLEVKAVAAESASEVADATMRLCGGAAFRKEFGVERLFRDSLAARVMAPTTQALHDFVGRASLGMPLF</sequence>
<dbReference type="RefSeq" id="WP_151544511.1">
    <property type="nucleotide sequence ID" value="NZ_WBMR01000147.1"/>
</dbReference>
<dbReference type="PANTHER" id="PTHR43831">
    <property type="entry name" value="ISOBUTYRYL-COA DEHYDROGENASE"/>
    <property type="match status" value="1"/>
</dbReference>
<dbReference type="Gene3D" id="2.40.110.10">
    <property type="entry name" value="Butyryl-CoA Dehydrogenase, subunit A, domain 2"/>
    <property type="match status" value="1"/>
</dbReference>
<evidence type="ECO:0000313" key="10">
    <source>
        <dbReference type="Proteomes" id="UP000483004"/>
    </source>
</evidence>
<dbReference type="InterPro" id="IPR037069">
    <property type="entry name" value="AcylCoA_DH/ox_N_sf"/>
</dbReference>
<proteinExistence type="inferred from homology"/>
<keyword evidence="3 5" id="KW-0285">Flavoprotein</keyword>
<keyword evidence="10" id="KW-1185">Reference proteome</keyword>
<dbReference type="AlphaFoldDB" id="A0A6L3VIK3"/>
<dbReference type="OrthoDB" id="2986495at2"/>
<dbReference type="Pfam" id="PF02771">
    <property type="entry name" value="Acyl-CoA_dh_N"/>
    <property type="match status" value="1"/>
</dbReference>
<evidence type="ECO:0000259" key="6">
    <source>
        <dbReference type="Pfam" id="PF00441"/>
    </source>
</evidence>
<keyword evidence="5" id="KW-0560">Oxidoreductase</keyword>
<dbReference type="PIRSF" id="PIRSF016578">
    <property type="entry name" value="HsaA"/>
    <property type="match status" value="1"/>
</dbReference>
<comment type="caution">
    <text evidence="9">The sequence shown here is derived from an EMBL/GenBank/DDBJ whole genome shotgun (WGS) entry which is preliminary data.</text>
</comment>
<protein>
    <submittedName>
        <fullName evidence="9">Acyl-CoA dehydrogenase</fullName>
    </submittedName>
</protein>
<evidence type="ECO:0000259" key="7">
    <source>
        <dbReference type="Pfam" id="PF02770"/>
    </source>
</evidence>
<dbReference type="Proteomes" id="UP000483004">
    <property type="component" value="Unassembled WGS sequence"/>
</dbReference>
<dbReference type="PANTHER" id="PTHR43831:SF1">
    <property type="entry name" value="ISOBUTYRYL-COA DEHYDROGENASE, MITOCHONDRIAL"/>
    <property type="match status" value="1"/>
</dbReference>
<name>A0A6L3VIK3_9ACTN</name>
<evidence type="ECO:0000256" key="1">
    <source>
        <dbReference type="ARBA" id="ARBA00001974"/>
    </source>
</evidence>
<feature type="domain" description="Acyl-CoA dehydrogenase/oxidase N-terminal" evidence="8">
    <location>
        <begin position="8"/>
        <end position="102"/>
    </location>
</feature>
<dbReference type="Gene3D" id="1.10.540.10">
    <property type="entry name" value="Acyl-CoA dehydrogenase/oxidase, N-terminal domain"/>
    <property type="match status" value="1"/>
</dbReference>
<keyword evidence="4 5" id="KW-0274">FAD</keyword>
<gene>
    <name evidence="9" type="ORF">F9B16_35030</name>
</gene>
<dbReference type="SUPFAM" id="SSF47203">
    <property type="entry name" value="Acyl-CoA dehydrogenase C-terminal domain-like"/>
    <property type="match status" value="1"/>
</dbReference>
<dbReference type="Pfam" id="PF02770">
    <property type="entry name" value="Acyl-CoA_dh_M"/>
    <property type="match status" value="1"/>
</dbReference>
<evidence type="ECO:0000256" key="4">
    <source>
        <dbReference type="ARBA" id="ARBA00022827"/>
    </source>
</evidence>
<feature type="domain" description="Acyl-CoA dehydrogenase/oxidase C-terminal" evidence="6">
    <location>
        <begin position="217"/>
        <end position="368"/>
    </location>
</feature>
<evidence type="ECO:0000256" key="2">
    <source>
        <dbReference type="ARBA" id="ARBA00009347"/>
    </source>
</evidence>
<comment type="cofactor">
    <cofactor evidence="1 5">
        <name>FAD</name>
        <dbReference type="ChEBI" id="CHEBI:57692"/>
    </cofactor>
</comment>
<feature type="domain" description="Acyl-CoA oxidase/dehydrogenase middle" evidence="7">
    <location>
        <begin position="112"/>
        <end position="204"/>
    </location>
</feature>
<evidence type="ECO:0000313" key="9">
    <source>
        <dbReference type="EMBL" id="KAB2370617.1"/>
    </source>
</evidence>
<dbReference type="CDD" id="cd00567">
    <property type="entry name" value="ACAD"/>
    <property type="match status" value="1"/>
</dbReference>
<evidence type="ECO:0000259" key="8">
    <source>
        <dbReference type="Pfam" id="PF02771"/>
    </source>
</evidence>
<reference evidence="9 10" key="1">
    <citation type="submission" date="2019-09" db="EMBL/GenBank/DDBJ databases">
        <title>Actinomadura physcomitrii sp. nov., a novel actinomycete isolated from moss [Physcomitrium sphaericum (Ludw) Fuernr].</title>
        <authorList>
            <person name="Liu C."/>
            <person name="Zhuang X."/>
        </authorList>
    </citation>
    <scope>NUCLEOTIDE SEQUENCE [LARGE SCALE GENOMIC DNA]</scope>
    <source>
        <strain evidence="9 10">CYP1-1B</strain>
    </source>
</reference>
<dbReference type="InterPro" id="IPR006091">
    <property type="entry name" value="Acyl-CoA_Oxase/DH_mid-dom"/>
</dbReference>
<evidence type="ECO:0000256" key="3">
    <source>
        <dbReference type="ARBA" id="ARBA00022630"/>
    </source>
</evidence>
<dbReference type="SUPFAM" id="SSF56645">
    <property type="entry name" value="Acyl-CoA dehydrogenase NM domain-like"/>
    <property type="match status" value="1"/>
</dbReference>
<dbReference type="InterPro" id="IPR013786">
    <property type="entry name" value="AcylCoA_DH/ox_N"/>
</dbReference>
<dbReference type="GO" id="GO:0050660">
    <property type="term" value="F:flavin adenine dinucleotide binding"/>
    <property type="evidence" value="ECO:0007669"/>
    <property type="project" value="InterPro"/>
</dbReference>
<dbReference type="Gene3D" id="1.20.140.10">
    <property type="entry name" value="Butyryl-CoA Dehydrogenase, subunit A, domain 3"/>
    <property type="match status" value="1"/>
</dbReference>
<dbReference type="InterPro" id="IPR052547">
    <property type="entry name" value="Mito_Isobutyryl-CoADH"/>
</dbReference>
<dbReference type="InterPro" id="IPR009075">
    <property type="entry name" value="AcylCo_DH/oxidase_C"/>
</dbReference>